<dbReference type="Proteomes" id="UP000054526">
    <property type="component" value="Unassembled WGS sequence"/>
</dbReference>
<dbReference type="Gene3D" id="3.40.30.10">
    <property type="entry name" value="Glutaredoxin"/>
    <property type="match status" value="1"/>
</dbReference>
<dbReference type="PROSITE" id="PS51352">
    <property type="entry name" value="THIOREDOXIN_2"/>
    <property type="match status" value="1"/>
</dbReference>
<gene>
    <name evidence="4" type="ORF">SD71_04345</name>
</gene>
<dbReference type="SUPFAM" id="SSF52833">
    <property type="entry name" value="Thioredoxin-like"/>
    <property type="match status" value="1"/>
</dbReference>
<comment type="caution">
    <text evidence="4">The sequence shown here is derived from an EMBL/GenBank/DDBJ whole genome shotgun (WGS) entry which is preliminary data.</text>
</comment>
<dbReference type="InterPro" id="IPR000866">
    <property type="entry name" value="AhpC/TSA"/>
</dbReference>
<dbReference type="InterPro" id="IPR013766">
    <property type="entry name" value="Thioredoxin_domain"/>
</dbReference>
<dbReference type="PROSITE" id="PS00194">
    <property type="entry name" value="THIOREDOXIN_1"/>
    <property type="match status" value="1"/>
</dbReference>
<feature type="domain" description="Thioredoxin" evidence="3">
    <location>
        <begin position="50"/>
        <end position="189"/>
    </location>
</feature>
<dbReference type="Pfam" id="PF00578">
    <property type="entry name" value="AhpC-TSA"/>
    <property type="match status" value="1"/>
</dbReference>
<evidence type="ECO:0000256" key="1">
    <source>
        <dbReference type="ARBA" id="ARBA00023157"/>
    </source>
</evidence>
<dbReference type="InterPro" id="IPR050553">
    <property type="entry name" value="Thioredoxin_ResA/DsbE_sf"/>
</dbReference>
<dbReference type="PANTHER" id="PTHR42852">
    <property type="entry name" value="THIOL:DISULFIDE INTERCHANGE PROTEIN DSBE"/>
    <property type="match status" value="1"/>
</dbReference>
<keyword evidence="1" id="KW-1015">Disulfide bond</keyword>
<sequence length="189" mass="21019">MNRNVLILIFVLIAVAGVLVWNGTNRNAAENKPGAEVTGSPADDNRAAAPKKGSLAPALNLSSLDGSSSYKVEGKRDKVLIINFWAAWCGPCELEAPDLRDIYDKYKDKLDLYAVNATNFDNVRDAKLFVKEQKFVFPVLTDAKGKAGEAYKVYAYPTSFIVDMDGVIRQRIDGVISREQWQKYLQELL</sequence>
<evidence type="ECO:0000313" key="5">
    <source>
        <dbReference type="Proteomes" id="UP000054526"/>
    </source>
</evidence>
<protein>
    <recommendedName>
        <fullName evidence="3">Thioredoxin domain-containing protein</fullName>
    </recommendedName>
</protein>
<evidence type="ECO:0000313" key="4">
    <source>
        <dbReference type="EMBL" id="KIL36949.1"/>
    </source>
</evidence>
<dbReference type="PANTHER" id="PTHR42852:SF1">
    <property type="entry name" value="THIOREDOXIN-LIKE PROTEIN YNEN"/>
    <property type="match status" value="1"/>
</dbReference>
<accession>A0ABR5A7E6</accession>
<dbReference type="CDD" id="cd02966">
    <property type="entry name" value="TlpA_like_family"/>
    <property type="match status" value="1"/>
</dbReference>
<dbReference type="InterPro" id="IPR036249">
    <property type="entry name" value="Thioredoxin-like_sf"/>
</dbReference>
<dbReference type="RefSeq" id="WP_041060172.1">
    <property type="nucleotide sequence ID" value="NZ_JXAL01000003.1"/>
</dbReference>
<name>A0ABR5A7E6_9BACL</name>
<keyword evidence="5" id="KW-1185">Reference proteome</keyword>
<dbReference type="EMBL" id="JXAL01000003">
    <property type="protein sequence ID" value="KIL36949.1"/>
    <property type="molecule type" value="Genomic_DNA"/>
</dbReference>
<reference evidence="4 5" key="1">
    <citation type="submission" date="2014-12" db="EMBL/GenBank/DDBJ databases">
        <title>Draft genome sequence of Cohnella kolymensis strain B-2846.</title>
        <authorList>
            <person name="Karlyshev A.V."/>
            <person name="Kudryashova E.B."/>
        </authorList>
    </citation>
    <scope>NUCLEOTIDE SEQUENCE [LARGE SCALE GENOMIC DNA]</scope>
    <source>
        <strain evidence="4 5">VKM B-2846</strain>
    </source>
</reference>
<dbReference type="InterPro" id="IPR017937">
    <property type="entry name" value="Thioredoxin_CS"/>
</dbReference>
<proteinExistence type="predicted"/>
<evidence type="ECO:0000256" key="2">
    <source>
        <dbReference type="SAM" id="MobiDB-lite"/>
    </source>
</evidence>
<feature type="region of interest" description="Disordered" evidence="2">
    <location>
        <begin position="30"/>
        <end position="50"/>
    </location>
</feature>
<evidence type="ECO:0000259" key="3">
    <source>
        <dbReference type="PROSITE" id="PS51352"/>
    </source>
</evidence>
<organism evidence="4 5">
    <name type="scientific">Cohnella kolymensis</name>
    <dbReference type="NCBI Taxonomy" id="1590652"/>
    <lineage>
        <taxon>Bacteria</taxon>
        <taxon>Bacillati</taxon>
        <taxon>Bacillota</taxon>
        <taxon>Bacilli</taxon>
        <taxon>Bacillales</taxon>
        <taxon>Paenibacillaceae</taxon>
        <taxon>Cohnella</taxon>
    </lineage>
</organism>